<dbReference type="RefSeq" id="XP_005710369.1">
    <property type="nucleotide sequence ID" value="XM_005710312.1"/>
</dbReference>
<accession>R7QRU3</accession>
<dbReference type="AlphaFoldDB" id="R7QRU3"/>
<evidence type="ECO:0000313" key="3">
    <source>
        <dbReference type="Proteomes" id="UP000012073"/>
    </source>
</evidence>
<dbReference type="KEGG" id="ccp:CHC_T00008371001"/>
<feature type="signal peptide" evidence="1">
    <location>
        <begin position="1"/>
        <end position="20"/>
    </location>
</feature>
<keyword evidence="1" id="KW-0732">Signal</keyword>
<evidence type="ECO:0000313" key="2">
    <source>
        <dbReference type="EMBL" id="CDF40075.1"/>
    </source>
</evidence>
<evidence type="ECO:0000256" key="1">
    <source>
        <dbReference type="SAM" id="SignalP"/>
    </source>
</evidence>
<gene>
    <name evidence="2" type="ORF">CHC_T00008371001</name>
</gene>
<organism evidence="2 3">
    <name type="scientific">Chondrus crispus</name>
    <name type="common">Carrageen Irish moss</name>
    <name type="synonym">Polymorpha crispa</name>
    <dbReference type="NCBI Taxonomy" id="2769"/>
    <lineage>
        <taxon>Eukaryota</taxon>
        <taxon>Rhodophyta</taxon>
        <taxon>Florideophyceae</taxon>
        <taxon>Rhodymeniophycidae</taxon>
        <taxon>Gigartinales</taxon>
        <taxon>Gigartinaceae</taxon>
        <taxon>Chondrus</taxon>
    </lineage>
</organism>
<dbReference type="GeneID" id="17318086"/>
<dbReference type="EMBL" id="HG002123">
    <property type="protein sequence ID" value="CDF40075.1"/>
    <property type="molecule type" value="Genomic_DNA"/>
</dbReference>
<proteinExistence type="predicted"/>
<dbReference type="PhylomeDB" id="R7QRU3"/>
<reference evidence="3" key="1">
    <citation type="journal article" date="2013" name="Proc. Natl. Acad. Sci. U.S.A.">
        <title>Genome structure and metabolic features in the red seaweed Chondrus crispus shed light on evolution of the Archaeplastida.</title>
        <authorList>
            <person name="Collen J."/>
            <person name="Porcel B."/>
            <person name="Carre W."/>
            <person name="Ball S.G."/>
            <person name="Chaparro C."/>
            <person name="Tonon T."/>
            <person name="Barbeyron T."/>
            <person name="Michel G."/>
            <person name="Noel B."/>
            <person name="Valentin K."/>
            <person name="Elias M."/>
            <person name="Artiguenave F."/>
            <person name="Arun A."/>
            <person name="Aury J.M."/>
            <person name="Barbosa-Neto J.F."/>
            <person name="Bothwell J.H."/>
            <person name="Bouget F.Y."/>
            <person name="Brillet L."/>
            <person name="Cabello-Hurtado F."/>
            <person name="Capella-Gutierrez S."/>
            <person name="Charrier B."/>
            <person name="Cladiere L."/>
            <person name="Cock J.M."/>
            <person name="Coelho S.M."/>
            <person name="Colleoni C."/>
            <person name="Czjzek M."/>
            <person name="Da Silva C."/>
            <person name="Delage L."/>
            <person name="Denoeud F."/>
            <person name="Deschamps P."/>
            <person name="Dittami S.M."/>
            <person name="Gabaldon T."/>
            <person name="Gachon C.M."/>
            <person name="Groisillier A."/>
            <person name="Herve C."/>
            <person name="Jabbari K."/>
            <person name="Katinka M."/>
            <person name="Kloareg B."/>
            <person name="Kowalczyk N."/>
            <person name="Labadie K."/>
            <person name="Leblanc C."/>
            <person name="Lopez P.J."/>
            <person name="McLachlan D.H."/>
            <person name="Meslet-Cladiere L."/>
            <person name="Moustafa A."/>
            <person name="Nehr Z."/>
            <person name="Nyvall Collen P."/>
            <person name="Panaud O."/>
            <person name="Partensky F."/>
            <person name="Poulain J."/>
            <person name="Rensing S.A."/>
            <person name="Rousvoal S."/>
            <person name="Samson G."/>
            <person name="Symeonidi A."/>
            <person name="Weissenbach J."/>
            <person name="Zambounis A."/>
            <person name="Wincker P."/>
            <person name="Boyen C."/>
        </authorList>
    </citation>
    <scope>NUCLEOTIDE SEQUENCE [LARGE SCALE GENOMIC DNA]</scope>
    <source>
        <strain evidence="3">cv. Stackhouse</strain>
    </source>
</reference>
<keyword evidence="3" id="KW-1185">Reference proteome</keyword>
<feature type="chain" id="PRO_5004443534" evidence="1">
    <location>
        <begin position="21"/>
        <end position="278"/>
    </location>
</feature>
<sequence length="278" mass="31007">MNASFLFVLLLSALAFTANAQCRNVCRFRFCRLDGSMRPNNARSILRGPDYSRTGFICRNFPGGRTLGRIRSTGTALIQSGSTITPINKFRPNGLSPAFPRNYFRVTPLTFQRNRQGVARRASVGNQEDFLDDLCVRLPIRNYNIDNTDGSVFRTIATSDPRDCIAFRPVVRPIVVDVAWDSSDDFDLSVEGPPGSLGGRVNDNLVAACGLFPAGKEAVSFENMVPGKYTVKLMHFNNCFNKRTRWVVNVVVNGVTIQRRLGRSNVDDRTVLELEFTV</sequence>
<protein>
    <submittedName>
        <fullName evidence="2">Gal-2,6-Sulfurylases II</fullName>
    </submittedName>
</protein>
<dbReference type="Proteomes" id="UP000012073">
    <property type="component" value="Unassembled WGS sequence"/>
</dbReference>
<dbReference type="Gramene" id="CDF40075">
    <property type="protein sequence ID" value="CDF40075"/>
    <property type="gene ID" value="CHC_T00008371001"/>
</dbReference>
<name>R7QRU3_CHOCR</name>
<dbReference type="OrthoDB" id="12527at2759"/>